<evidence type="ECO:0000256" key="1">
    <source>
        <dbReference type="SAM" id="MobiDB-lite"/>
    </source>
</evidence>
<dbReference type="OrthoDB" id="3688754at2"/>
<accession>A0A5M3X0N8</accession>
<gene>
    <name evidence="3" type="ORF">Amac_089040</name>
</gene>
<comment type="caution">
    <text evidence="3">The sequence shown here is derived from an EMBL/GenBank/DDBJ whole genome shotgun (WGS) entry which is preliminary data.</text>
</comment>
<dbReference type="EMBL" id="BLAE01000073">
    <property type="protein sequence ID" value="GES15307.1"/>
    <property type="molecule type" value="Genomic_DNA"/>
</dbReference>
<keyword evidence="2" id="KW-0472">Membrane</keyword>
<dbReference type="Proteomes" id="UP000331127">
    <property type="component" value="Unassembled WGS sequence"/>
</dbReference>
<keyword evidence="2" id="KW-1133">Transmembrane helix</keyword>
<dbReference type="AlphaFoldDB" id="A0A5M3X0N8"/>
<feature type="transmembrane region" description="Helical" evidence="2">
    <location>
        <begin position="118"/>
        <end position="141"/>
    </location>
</feature>
<proteinExistence type="predicted"/>
<dbReference type="InterPro" id="IPR036259">
    <property type="entry name" value="MFS_trans_sf"/>
</dbReference>
<protein>
    <submittedName>
        <fullName evidence="3">Uncharacterized protein</fullName>
    </submittedName>
</protein>
<evidence type="ECO:0000313" key="3">
    <source>
        <dbReference type="EMBL" id="GES15307.1"/>
    </source>
</evidence>
<feature type="region of interest" description="Disordered" evidence="1">
    <location>
        <begin position="1"/>
        <end position="37"/>
    </location>
</feature>
<feature type="transmembrane region" description="Helical" evidence="2">
    <location>
        <begin position="165"/>
        <end position="189"/>
    </location>
</feature>
<feature type="transmembrane region" description="Helical" evidence="2">
    <location>
        <begin position="52"/>
        <end position="71"/>
    </location>
</feature>
<dbReference type="SUPFAM" id="SSF103473">
    <property type="entry name" value="MFS general substrate transporter"/>
    <property type="match status" value="1"/>
</dbReference>
<evidence type="ECO:0000256" key="2">
    <source>
        <dbReference type="SAM" id="Phobius"/>
    </source>
</evidence>
<feature type="transmembrane region" description="Helical" evidence="2">
    <location>
        <begin position="83"/>
        <end position="106"/>
    </location>
</feature>
<dbReference type="RefSeq" id="WP_155360443.1">
    <property type="nucleotide sequence ID" value="NZ_BAAAHL010000004.1"/>
</dbReference>
<evidence type="ECO:0000313" key="4">
    <source>
        <dbReference type="Proteomes" id="UP000331127"/>
    </source>
</evidence>
<keyword evidence="4" id="KW-1185">Reference proteome</keyword>
<organism evidence="3 4">
    <name type="scientific">Acrocarpospora macrocephala</name>
    <dbReference type="NCBI Taxonomy" id="150177"/>
    <lineage>
        <taxon>Bacteria</taxon>
        <taxon>Bacillati</taxon>
        <taxon>Actinomycetota</taxon>
        <taxon>Actinomycetes</taxon>
        <taxon>Streptosporangiales</taxon>
        <taxon>Streptosporangiaceae</taxon>
        <taxon>Acrocarpospora</taxon>
    </lineage>
</organism>
<sequence>MTTEHRLPPNPGEPERGMIPSRPQFPERPSRRGTGYEDPALLAGHSKATLRYLIALFLAALADLGQFLPVVERAQPELTDWQAGILVTGFIAMALFVTHMSGVLFREVKARNPIARRMAAYFCLMAWAGLGLTAFLVRLWVPQTAGSSPLLLDTTLTTDSDHDTAFASAVFFLALYLVTGVVAIIGAYLTHNPLRAGARETLRARRKRTREAASSAASLALAKEQMLAIGTQQAASLAIYEQALESRRAYGRQLKELAKLLVAIRAQDPVVTGSLFQNRPPTGP</sequence>
<keyword evidence="2" id="KW-0812">Transmembrane</keyword>
<reference evidence="3 4" key="1">
    <citation type="submission" date="2019-10" db="EMBL/GenBank/DDBJ databases">
        <title>Whole genome shotgun sequence of Acrocarpospora macrocephala NBRC 16266.</title>
        <authorList>
            <person name="Ichikawa N."/>
            <person name="Kimura A."/>
            <person name="Kitahashi Y."/>
            <person name="Komaki H."/>
            <person name="Oguchi A."/>
        </authorList>
    </citation>
    <scope>NUCLEOTIDE SEQUENCE [LARGE SCALE GENOMIC DNA]</scope>
    <source>
        <strain evidence="3 4">NBRC 16266</strain>
    </source>
</reference>
<name>A0A5M3X0N8_9ACTN</name>